<dbReference type="Gene3D" id="3.40.50.720">
    <property type="entry name" value="NAD(P)-binding Rossmann-like Domain"/>
    <property type="match status" value="1"/>
</dbReference>
<evidence type="ECO:0000259" key="3">
    <source>
        <dbReference type="Pfam" id="PF05368"/>
    </source>
</evidence>
<dbReference type="InterPro" id="IPR045312">
    <property type="entry name" value="PCBER-like"/>
</dbReference>
<evidence type="ECO:0000256" key="1">
    <source>
        <dbReference type="ARBA" id="ARBA00022857"/>
    </source>
</evidence>
<protein>
    <submittedName>
        <fullName evidence="4">Pinoresinol-lariciresinol reductase 3</fullName>
    </submittedName>
</protein>
<organism evidence="4 5">
    <name type="scientific">Abeliophyllum distichum</name>
    <dbReference type="NCBI Taxonomy" id="126358"/>
    <lineage>
        <taxon>Eukaryota</taxon>
        <taxon>Viridiplantae</taxon>
        <taxon>Streptophyta</taxon>
        <taxon>Embryophyta</taxon>
        <taxon>Tracheophyta</taxon>
        <taxon>Spermatophyta</taxon>
        <taxon>Magnoliopsida</taxon>
        <taxon>eudicotyledons</taxon>
        <taxon>Gunneridae</taxon>
        <taxon>Pentapetalae</taxon>
        <taxon>asterids</taxon>
        <taxon>lamiids</taxon>
        <taxon>Lamiales</taxon>
        <taxon>Oleaceae</taxon>
        <taxon>Forsythieae</taxon>
        <taxon>Abeliophyllum</taxon>
    </lineage>
</organism>
<dbReference type="CDD" id="cd05259">
    <property type="entry name" value="PCBER_SDR_a"/>
    <property type="match status" value="1"/>
</dbReference>
<accession>A0ABD1TI93</accession>
<dbReference type="InterPro" id="IPR050608">
    <property type="entry name" value="NmrA-type/Isoflavone_red_sf"/>
</dbReference>
<dbReference type="PANTHER" id="PTHR43349:SF34">
    <property type="entry name" value="PINORESINOL-LARICIRESINOL REDUCTASE 3-RELATED"/>
    <property type="match status" value="1"/>
</dbReference>
<evidence type="ECO:0000313" key="5">
    <source>
        <dbReference type="Proteomes" id="UP001604336"/>
    </source>
</evidence>
<feature type="domain" description="NmrA-like" evidence="3">
    <location>
        <begin position="61"/>
        <end position="321"/>
    </location>
</feature>
<dbReference type="Pfam" id="PF05368">
    <property type="entry name" value="NmrA"/>
    <property type="match status" value="1"/>
</dbReference>
<dbReference type="InterPro" id="IPR008030">
    <property type="entry name" value="NmrA-like"/>
</dbReference>
<sequence length="344" mass="39283">MKCPFRPPYKILVLPTMFEVIRLSFCSKRFPSDLQGERSSLNRVNQWRQARARNSAFSDPNKLNKIRFLLNSSVTLLKGSLQDETSLIKAVKQVDIVICAVSSNQVFDQKLLIPAIKQAGCIKRFFPSEFGADPDRTQVSHLDNNFYSRKAEIRRIIEAEGIPHTYTCCNFFMSVLLPSLVQPGRRTPPTDKAIVFGDGNVKGVFVKESDVAAFTISAVDDPRTLNKTIYLRPPGNVHSLNELIEIWEIKIGKNLERIYITEEEILKKIQENPYPYNWELIFIYSVFVKGDHTYFDIDSSGGLEGTQLYPHIKYTTISEYLDTLLLLAVDNVLNWIPALKNFPL</sequence>
<evidence type="ECO:0000313" key="4">
    <source>
        <dbReference type="EMBL" id="KAL2512253.1"/>
    </source>
</evidence>
<comment type="caution">
    <text evidence="4">The sequence shown here is derived from an EMBL/GenBank/DDBJ whole genome shotgun (WGS) entry which is preliminary data.</text>
</comment>
<reference evidence="5" key="1">
    <citation type="submission" date="2024-07" db="EMBL/GenBank/DDBJ databases">
        <title>Two chromosome-level genome assemblies of Korean endemic species Abeliophyllum distichum and Forsythia ovata (Oleaceae).</title>
        <authorList>
            <person name="Jang H."/>
        </authorList>
    </citation>
    <scope>NUCLEOTIDE SEQUENCE [LARGE SCALE GENOMIC DNA]</scope>
</reference>
<keyword evidence="2" id="KW-0560">Oxidoreductase</keyword>
<dbReference type="InterPro" id="IPR036291">
    <property type="entry name" value="NAD(P)-bd_dom_sf"/>
</dbReference>
<dbReference type="PANTHER" id="PTHR43349">
    <property type="entry name" value="PINORESINOL REDUCTASE-RELATED"/>
    <property type="match status" value="1"/>
</dbReference>
<dbReference type="Gene3D" id="3.90.25.10">
    <property type="entry name" value="UDP-galactose 4-epimerase, domain 1"/>
    <property type="match status" value="1"/>
</dbReference>
<dbReference type="EMBL" id="JBFOLK010000005">
    <property type="protein sequence ID" value="KAL2512253.1"/>
    <property type="molecule type" value="Genomic_DNA"/>
</dbReference>
<name>A0ABD1TI93_9LAMI</name>
<gene>
    <name evidence="4" type="ORF">Adt_17853</name>
</gene>
<dbReference type="Proteomes" id="UP001604336">
    <property type="component" value="Unassembled WGS sequence"/>
</dbReference>
<dbReference type="SUPFAM" id="SSF51735">
    <property type="entry name" value="NAD(P)-binding Rossmann-fold domains"/>
    <property type="match status" value="1"/>
</dbReference>
<proteinExistence type="predicted"/>
<keyword evidence="1" id="KW-0521">NADP</keyword>
<dbReference type="AlphaFoldDB" id="A0ABD1TI93"/>
<keyword evidence="5" id="KW-1185">Reference proteome</keyword>
<evidence type="ECO:0000256" key="2">
    <source>
        <dbReference type="ARBA" id="ARBA00023002"/>
    </source>
</evidence>
<dbReference type="GO" id="GO:0016491">
    <property type="term" value="F:oxidoreductase activity"/>
    <property type="evidence" value="ECO:0007669"/>
    <property type="project" value="UniProtKB-KW"/>
</dbReference>